<comment type="caution">
    <text evidence="2">The sequence shown here is derived from an EMBL/GenBank/DDBJ whole genome shotgun (WGS) entry which is preliminary data.</text>
</comment>
<evidence type="ECO:0000256" key="1">
    <source>
        <dbReference type="SAM" id="MobiDB-lite"/>
    </source>
</evidence>
<organism evidence="2 3">
    <name type="scientific">Aerococcus christensenii</name>
    <dbReference type="NCBI Taxonomy" id="87541"/>
    <lineage>
        <taxon>Bacteria</taxon>
        <taxon>Bacillati</taxon>
        <taxon>Bacillota</taxon>
        <taxon>Bacilli</taxon>
        <taxon>Lactobacillales</taxon>
        <taxon>Aerococcaceae</taxon>
        <taxon>Aerococcus</taxon>
    </lineage>
</organism>
<evidence type="ECO:0008006" key="4">
    <source>
        <dbReference type="Google" id="ProtNLM"/>
    </source>
</evidence>
<protein>
    <recommendedName>
        <fullName evidence="4">DsbA family protein</fullName>
    </recommendedName>
</protein>
<feature type="compositionally biased region" description="Polar residues" evidence="1">
    <location>
        <begin position="232"/>
        <end position="242"/>
    </location>
</feature>
<feature type="region of interest" description="Disordered" evidence="1">
    <location>
        <begin position="220"/>
        <end position="242"/>
    </location>
</feature>
<dbReference type="AlphaFoldDB" id="A0A133Y4A4"/>
<dbReference type="PATRIC" id="fig|87541.4.peg.184"/>
<reference evidence="2 3" key="1">
    <citation type="submission" date="2016-01" db="EMBL/GenBank/DDBJ databases">
        <authorList>
            <person name="Oliw E.H."/>
        </authorList>
    </citation>
    <scope>NUCLEOTIDE SEQUENCE [LARGE SCALE GENOMIC DNA]</scope>
    <source>
        <strain evidence="2 3">KA00635</strain>
    </source>
</reference>
<dbReference type="InterPro" id="IPR036249">
    <property type="entry name" value="Thioredoxin-like_sf"/>
</dbReference>
<dbReference type="Pfam" id="PF13743">
    <property type="entry name" value="Thioredoxin_5"/>
    <property type="match status" value="1"/>
</dbReference>
<dbReference type="EMBL" id="LSCQ01000013">
    <property type="protein sequence ID" value="KXB38023.1"/>
    <property type="molecule type" value="Genomic_DNA"/>
</dbReference>
<proteinExistence type="predicted"/>
<dbReference type="Proteomes" id="UP000070422">
    <property type="component" value="Unassembled WGS sequence"/>
</dbReference>
<evidence type="ECO:0000313" key="3">
    <source>
        <dbReference type="Proteomes" id="UP000070422"/>
    </source>
</evidence>
<name>A0A133Y4A4_9LACT</name>
<evidence type="ECO:0000313" key="2">
    <source>
        <dbReference type="EMBL" id="KXB38023.1"/>
    </source>
</evidence>
<dbReference type="STRING" id="87541.AWM71_05605"/>
<dbReference type="OrthoDB" id="2156137at2"/>
<accession>A0A133Y4A4</accession>
<dbReference type="SUPFAM" id="SSF52833">
    <property type="entry name" value="Thioredoxin-like"/>
    <property type="match status" value="1"/>
</dbReference>
<sequence>MTSHCSCHTPSFQAKPQHLFEMFLFINPLDTQCLQLEKELLQFIQESSQQVYFRLIAFIDYPLFHQSLNRQTNHSLKEANALFQSIYKLCLGYKAALCQGQKRGRLFLMTMQKVFNEDHHPFSYENMTDCATLCGLDVDMWEEDYHSGKAKSDFQEDIHLVKQMNITSYPSLVVYDNLNYRYGVKLQGSFTSNDLEKLIEQMMPQSDTLHLYCPNQKTSANKEVSKIPPHHSLTSTSLLRHP</sequence>
<dbReference type="Gene3D" id="3.40.30.10">
    <property type="entry name" value="Glutaredoxin"/>
    <property type="match status" value="1"/>
</dbReference>
<dbReference type="RefSeq" id="WP_060936357.1">
    <property type="nucleotide sequence ID" value="NZ_JASOZP010000010.1"/>
</dbReference>
<gene>
    <name evidence="2" type="ORF">HMPREF3187_00184</name>
</gene>